<feature type="non-terminal residue" evidence="2">
    <location>
        <position position="133"/>
    </location>
</feature>
<gene>
    <name evidence="2" type="ORF">PENTCL1PPCAC_26747</name>
</gene>
<keyword evidence="3" id="KW-1185">Reference proteome</keyword>
<dbReference type="PANTHER" id="PTHR22744">
    <property type="entry name" value="HELIX LOOP HELIX PROTEIN 21-RELATED"/>
    <property type="match status" value="1"/>
</dbReference>
<protein>
    <recommendedName>
        <fullName evidence="1">BTB domain-containing protein</fullName>
    </recommendedName>
</protein>
<proteinExistence type="predicted"/>
<organism evidence="2 3">
    <name type="scientific">Pristionchus entomophagus</name>
    <dbReference type="NCBI Taxonomy" id="358040"/>
    <lineage>
        <taxon>Eukaryota</taxon>
        <taxon>Metazoa</taxon>
        <taxon>Ecdysozoa</taxon>
        <taxon>Nematoda</taxon>
        <taxon>Chromadorea</taxon>
        <taxon>Rhabditida</taxon>
        <taxon>Rhabditina</taxon>
        <taxon>Diplogasteromorpha</taxon>
        <taxon>Diplogasteroidea</taxon>
        <taxon>Neodiplogasteridae</taxon>
        <taxon>Pristionchus</taxon>
    </lineage>
</organism>
<dbReference type="InterPro" id="IPR011333">
    <property type="entry name" value="SKP1/BTB/POZ_sf"/>
</dbReference>
<dbReference type="PANTHER" id="PTHR22744:SF14">
    <property type="entry name" value="BTB DOMAIN-CONTAINING PROTEIN-RELATED"/>
    <property type="match status" value="1"/>
</dbReference>
<evidence type="ECO:0000313" key="3">
    <source>
        <dbReference type="Proteomes" id="UP001432027"/>
    </source>
</evidence>
<sequence>MKESEVGVYPIEDCPTEDFREMLDVIYPTSKQIDIWNVEKMLELSDRFIMPMLTQLCDVFLNDGIKHNFTEIQMLTLADKYNLFLTRTVECAREDSLNCSSTMIIKTEGYGTLTYEMKRFVDARYVKLDVQER</sequence>
<dbReference type="SUPFAM" id="SSF54695">
    <property type="entry name" value="POZ domain"/>
    <property type="match status" value="1"/>
</dbReference>
<dbReference type="AlphaFoldDB" id="A0AAV5UDW7"/>
<accession>A0AAV5UDW7</accession>
<evidence type="ECO:0000313" key="2">
    <source>
        <dbReference type="EMBL" id="GMT04573.1"/>
    </source>
</evidence>
<name>A0AAV5UDW7_9BILA</name>
<reference evidence="2" key="1">
    <citation type="submission" date="2023-10" db="EMBL/GenBank/DDBJ databases">
        <title>Genome assembly of Pristionchus species.</title>
        <authorList>
            <person name="Yoshida K."/>
            <person name="Sommer R.J."/>
        </authorList>
    </citation>
    <scope>NUCLEOTIDE SEQUENCE</scope>
    <source>
        <strain evidence="2">RS0144</strain>
    </source>
</reference>
<dbReference type="InterPro" id="IPR000210">
    <property type="entry name" value="BTB/POZ_dom"/>
</dbReference>
<feature type="domain" description="BTB" evidence="1">
    <location>
        <begin position="2"/>
        <end position="62"/>
    </location>
</feature>
<dbReference type="Proteomes" id="UP001432027">
    <property type="component" value="Unassembled WGS sequence"/>
</dbReference>
<dbReference type="EMBL" id="BTSX01000006">
    <property type="protein sequence ID" value="GMT04573.1"/>
    <property type="molecule type" value="Genomic_DNA"/>
</dbReference>
<evidence type="ECO:0000259" key="1">
    <source>
        <dbReference type="Pfam" id="PF00651"/>
    </source>
</evidence>
<dbReference type="Pfam" id="PF00651">
    <property type="entry name" value="BTB"/>
    <property type="match status" value="1"/>
</dbReference>
<comment type="caution">
    <text evidence="2">The sequence shown here is derived from an EMBL/GenBank/DDBJ whole genome shotgun (WGS) entry which is preliminary data.</text>
</comment>
<dbReference type="Gene3D" id="3.30.710.10">
    <property type="entry name" value="Potassium Channel Kv1.1, Chain A"/>
    <property type="match status" value="1"/>
</dbReference>